<sequence>MCRVERMVGPRPKAILFQTIESHTEGGRMGTYLNCLGVYFLSVSKPDIVNPVVSNSTWHIPRLGENTLSGQNFRQSLLKLTLSSLSVALRWTPSALVDTSQSLMPNFCEDRGQHPKPTMK</sequence>
<organism evidence="1 2">
    <name type="scientific">Thalassiosira oceanica</name>
    <name type="common">Marine diatom</name>
    <dbReference type="NCBI Taxonomy" id="159749"/>
    <lineage>
        <taxon>Eukaryota</taxon>
        <taxon>Sar</taxon>
        <taxon>Stramenopiles</taxon>
        <taxon>Ochrophyta</taxon>
        <taxon>Bacillariophyta</taxon>
        <taxon>Coscinodiscophyceae</taxon>
        <taxon>Thalassiosirophycidae</taxon>
        <taxon>Thalassiosirales</taxon>
        <taxon>Thalassiosiraceae</taxon>
        <taxon>Thalassiosira</taxon>
    </lineage>
</organism>
<gene>
    <name evidence="1" type="ORF">THAOC_04740</name>
</gene>
<proteinExistence type="predicted"/>
<protein>
    <submittedName>
        <fullName evidence="1">Uncharacterized protein</fullName>
    </submittedName>
</protein>
<evidence type="ECO:0000313" key="2">
    <source>
        <dbReference type="Proteomes" id="UP000266841"/>
    </source>
</evidence>
<dbReference type="Proteomes" id="UP000266841">
    <property type="component" value="Unassembled WGS sequence"/>
</dbReference>
<comment type="caution">
    <text evidence="1">The sequence shown here is derived from an EMBL/GenBank/DDBJ whole genome shotgun (WGS) entry which is preliminary data.</text>
</comment>
<evidence type="ECO:0000313" key="1">
    <source>
        <dbReference type="EMBL" id="EJK73623.1"/>
    </source>
</evidence>
<dbReference type="AlphaFoldDB" id="K0T4G2"/>
<dbReference type="EMBL" id="AGNL01004342">
    <property type="protein sequence ID" value="EJK73623.1"/>
    <property type="molecule type" value="Genomic_DNA"/>
</dbReference>
<reference evidence="1 2" key="1">
    <citation type="journal article" date="2012" name="Genome Biol.">
        <title>Genome and low-iron response of an oceanic diatom adapted to chronic iron limitation.</title>
        <authorList>
            <person name="Lommer M."/>
            <person name="Specht M."/>
            <person name="Roy A.S."/>
            <person name="Kraemer L."/>
            <person name="Andreson R."/>
            <person name="Gutowska M.A."/>
            <person name="Wolf J."/>
            <person name="Bergner S.V."/>
            <person name="Schilhabel M.B."/>
            <person name="Klostermeier U.C."/>
            <person name="Beiko R.G."/>
            <person name="Rosenstiel P."/>
            <person name="Hippler M."/>
            <person name="Laroche J."/>
        </authorList>
    </citation>
    <scope>NUCLEOTIDE SEQUENCE [LARGE SCALE GENOMIC DNA]</scope>
    <source>
        <strain evidence="1 2">CCMP1005</strain>
    </source>
</reference>
<name>K0T4G2_THAOC</name>
<keyword evidence="2" id="KW-1185">Reference proteome</keyword>
<accession>K0T4G2</accession>